<name>A0ABV8HMT8_9ACTN</name>
<dbReference type="InterPro" id="IPR036866">
    <property type="entry name" value="RibonucZ/Hydroxyglut_hydro"/>
</dbReference>
<organism evidence="2 3">
    <name type="scientific">Streptomyces polygonati</name>
    <dbReference type="NCBI Taxonomy" id="1617087"/>
    <lineage>
        <taxon>Bacteria</taxon>
        <taxon>Bacillati</taxon>
        <taxon>Actinomycetota</taxon>
        <taxon>Actinomycetes</taxon>
        <taxon>Kitasatosporales</taxon>
        <taxon>Streptomycetaceae</taxon>
        <taxon>Streptomyces</taxon>
    </lineage>
</organism>
<dbReference type="InterPro" id="IPR052159">
    <property type="entry name" value="Competence_DNA_uptake"/>
</dbReference>
<evidence type="ECO:0000313" key="2">
    <source>
        <dbReference type="EMBL" id="MFC4033315.1"/>
    </source>
</evidence>
<dbReference type="Proteomes" id="UP001595765">
    <property type="component" value="Unassembled WGS sequence"/>
</dbReference>
<comment type="caution">
    <text evidence="2">The sequence shown here is derived from an EMBL/GenBank/DDBJ whole genome shotgun (WGS) entry which is preliminary data.</text>
</comment>
<dbReference type="PANTHER" id="PTHR30619:SF1">
    <property type="entry name" value="RECOMBINATION PROTEIN 2"/>
    <property type="match status" value="1"/>
</dbReference>
<feature type="compositionally biased region" description="Basic residues" evidence="1">
    <location>
        <begin position="130"/>
        <end position="139"/>
    </location>
</feature>
<evidence type="ECO:0000256" key="1">
    <source>
        <dbReference type="SAM" id="MobiDB-lite"/>
    </source>
</evidence>
<accession>A0ABV8HMT8</accession>
<proteinExistence type="predicted"/>
<protein>
    <submittedName>
        <fullName evidence="2">ComEC/Rec2 family competence protein</fullName>
    </submittedName>
</protein>
<dbReference type="PANTHER" id="PTHR30619">
    <property type="entry name" value="DNA INTERNALIZATION/COMPETENCE PROTEIN COMEC/REC2"/>
    <property type="match status" value="1"/>
</dbReference>
<dbReference type="EMBL" id="JBHSBB010000012">
    <property type="protein sequence ID" value="MFC4033315.1"/>
    <property type="molecule type" value="Genomic_DNA"/>
</dbReference>
<sequence>MANASLEIHVINISQGDAILVVNRDVPKLQAKVSAVTGAPTEPMDFLPFAVEQKLDLHGTVTKALLIDGGDGDYGGFVEDYLRQVGVAPAASDYVPELSLMISHHHADHAAGLRSVYKKAVPVPPPPPKPTKKKGKKKAVPPPVKMVDHYRPAAVYRPKDDSRKPSDRELYYKVLLKDLDAAAAATVTPTQIHVLDKGGVTGAAPTKIDLGKGGTGPKALPITVHVIGSAQGVWDAVTSKVVDIDNPAGLDQNDRSMIVMIEYGSFRFFAAGDIAGNGQAAGGNTGANAASTAGKKWFSSSHADVESRLGPALEAYFPRTVTPAAGSPQQKSAGCCTVLKVSHHGSNSSTDVYSLATLRPEIALISSGLRPKFHGHPTQAVLNRLAQSQTADWGIRGQPATVTTPNTVSGVYITEIAEQVNSTAFTVDIREAVIVGDIVVRPTDESVRAVQDEAAFDQAALDVRVYGTRVATAATKATTTVRAASAGTSALTYYPYGPDEFTVDRH</sequence>
<dbReference type="Gene3D" id="3.60.15.10">
    <property type="entry name" value="Ribonuclease Z/Hydroxyacylglutathione hydrolase-like"/>
    <property type="match status" value="1"/>
</dbReference>
<gene>
    <name evidence="2" type="ORF">ACFO3J_17725</name>
</gene>
<dbReference type="RefSeq" id="WP_386430408.1">
    <property type="nucleotide sequence ID" value="NZ_JBHSBB010000012.1"/>
</dbReference>
<reference evidence="3" key="1">
    <citation type="journal article" date="2019" name="Int. J. Syst. Evol. Microbiol.">
        <title>The Global Catalogue of Microorganisms (GCM) 10K type strain sequencing project: providing services to taxonomists for standard genome sequencing and annotation.</title>
        <authorList>
            <consortium name="The Broad Institute Genomics Platform"/>
            <consortium name="The Broad Institute Genome Sequencing Center for Infectious Disease"/>
            <person name="Wu L."/>
            <person name="Ma J."/>
        </authorList>
    </citation>
    <scope>NUCLEOTIDE SEQUENCE [LARGE SCALE GENOMIC DNA]</scope>
    <source>
        <strain evidence="3">CGMCC 4.7237</strain>
    </source>
</reference>
<keyword evidence="3" id="KW-1185">Reference proteome</keyword>
<dbReference type="SUPFAM" id="SSF56281">
    <property type="entry name" value="Metallo-hydrolase/oxidoreductase"/>
    <property type="match status" value="1"/>
</dbReference>
<feature type="region of interest" description="Disordered" evidence="1">
    <location>
        <begin position="119"/>
        <end position="143"/>
    </location>
</feature>
<evidence type="ECO:0000313" key="3">
    <source>
        <dbReference type="Proteomes" id="UP001595765"/>
    </source>
</evidence>